<feature type="domain" description="REase associating with pPIWI RE" evidence="1">
    <location>
        <begin position="29"/>
        <end position="135"/>
    </location>
</feature>
<dbReference type="AlphaFoldDB" id="A0A433MZE9"/>
<evidence type="ECO:0000259" key="1">
    <source>
        <dbReference type="Pfam" id="PF18154"/>
    </source>
</evidence>
<dbReference type="EMBL" id="RSCJ01000032">
    <property type="protein sequence ID" value="RUR73892.1"/>
    <property type="molecule type" value="Genomic_DNA"/>
</dbReference>
<dbReference type="STRING" id="211165.GCA_000317285_06154"/>
<dbReference type="InterPro" id="IPR040828">
    <property type="entry name" value="pPIWI_RE_REase"/>
</dbReference>
<sequence>MCSPWTPPENAKEIYRVNHGAAMYIVRPGLAELWLFDELIKLGLQPQLRPGDDAYDLRIEVAGKVLAIDVKDARSAKQLARRLNTDTIPSEPAWDEAYFVLPPWRDSQHYRHVLQVNLKPNVPVLWATELLTRIKGDIAK</sequence>
<gene>
    <name evidence="2" type="ORF">PCC6912_54330</name>
</gene>
<organism evidence="2 3">
    <name type="scientific">Chlorogloeopsis fritschii PCC 6912</name>
    <dbReference type="NCBI Taxonomy" id="211165"/>
    <lineage>
        <taxon>Bacteria</taxon>
        <taxon>Bacillati</taxon>
        <taxon>Cyanobacteriota</taxon>
        <taxon>Cyanophyceae</taxon>
        <taxon>Nostocales</taxon>
        <taxon>Chlorogloeopsidaceae</taxon>
        <taxon>Chlorogloeopsis</taxon>
    </lineage>
</organism>
<evidence type="ECO:0000313" key="2">
    <source>
        <dbReference type="EMBL" id="RUR73892.1"/>
    </source>
</evidence>
<keyword evidence="3" id="KW-1185">Reference proteome</keyword>
<dbReference type="Pfam" id="PF18154">
    <property type="entry name" value="pPIWI_RE_REase"/>
    <property type="match status" value="1"/>
</dbReference>
<dbReference type="OrthoDB" id="580959at2"/>
<proteinExistence type="predicted"/>
<comment type="caution">
    <text evidence="2">The sequence shown here is derived from an EMBL/GenBank/DDBJ whole genome shotgun (WGS) entry which is preliminary data.</text>
</comment>
<dbReference type="Proteomes" id="UP000268857">
    <property type="component" value="Unassembled WGS sequence"/>
</dbReference>
<name>A0A433MZE9_CHLFR</name>
<evidence type="ECO:0000313" key="3">
    <source>
        <dbReference type="Proteomes" id="UP000268857"/>
    </source>
</evidence>
<accession>A0A433MZE9</accession>
<protein>
    <recommendedName>
        <fullName evidence="1">REase associating with pPIWI RE domain-containing protein</fullName>
    </recommendedName>
</protein>
<reference evidence="2 3" key="1">
    <citation type="journal article" date="2019" name="Genome Biol. Evol.">
        <title>Day and night: Metabolic profiles and evolutionary relationships of six axenic non-marine cyanobacteria.</title>
        <authorList>
            <person name="Will S.E."/>
            <person name="Henke P."/>
            <person name="Boedeker C."/>
            <person name="Huang S."/>
            <person name="Brinkmann H."/>
            <person name="Rohde M."/>
            <person name="Jarek M."/>
            <person name="Friedl T."/>
            <person name="Seufert S."/>
            <person name="Schumacher M."/>
            <person name="Overmann J."/>
            <person name="Neumann-Schaal M."/>
            <person name="Petersen J."/>
        </authorList>
    </citation>
    <scope>NUCLEOTIDE SEQUENCE [LARGE SCALE GENOMIC DNA]</scope>
    <source>
        <strain evidence="2 3">PCC 6912</strain>
    </source>
</reference>